<sequence>MGLIRAALTTGAVLSLVGALAVGGLWHYLSQPAPRPTLPAQHWGPGPAKPDNPAVVPFKISASAAQLQDLRHRLQTLPALTPPLEDANFRYGFNSRYLQQVVSFWRDEYKWAEREAFLNALPQFKTQVGGLQLHFIHAKPKQVPAGARVLPLLLLHGWPGSVREFYELIPLLTAARPGADFVFEVVAPSLPGYGFSEGAAKQGLGPAQMGALFRTLMERLGHKQFFVHGGDWGHAIGSAMATLYPDSVLGFHTTVCFLNTMMSRIKLTLAGFFPTKFMREEDVKRVYPQSEQFMFILEEMGYMHLQATKPDTVGVALRDSPAGLAAYILEKFSTWTEKDWRSLPDGGLTKKFTLTKLLDNVMIYWISGSITTSMRLYSEFFSSKNMALQLDSVPTDVPTAFANFPNEIGFTPEFIAADKYERIVHFSHPPRGGHFPALEEPRLLADDIWDAFPKLLRAAADRAQHKAK</sequence>
<dbReference type="InterPro" id="IPR000639">
    <property type="entry name" value="Epox_hydrolase-like"/>
</dbReference>
<comment type="function">
    <text evidence="6">Catalyzes juvenile hormone hydrolysis.</text>
</comment>
<comment type="catalytic activity">
    <reaction evidence="6">
        <text>cis-stilbene oxide + H2O = (1R,2R)-hydrobenzoin</text>
        <dbReference type="Rhea" id="RHEA:23900"/>
        <dbReference type="ChEBI" id="CHEBI:15377"/>
        <dbReference type="ChEBI" id="CHEBI:50004"/>
        <dbReference type="ChEBI" id="CHEBI:50014"/>
        <dbReference type="EC" id="3.3.2.9"/>
    </reaction>
</comment>
<feature type="domain" description="Epoxide hydrolase N-terminal" evidence="8">
    <location>
        <begin position="56"/>
        <end position="165"/>
    </location>
</feature>
<organism evidence="9 10">
    <name type="scientific">Gryllus longicercus</name>
    <dbReference type="NCBI Taxonomy" id="2509291"/>
    <lineage>
        <taxon>Eukaryota</taxon>
        <taxon>Metazoa</taxon>
        <taxon>Ecdysozoa</taxon>
        <taxon>Arthropoda</taxon>
        <taxon>Hexapoda</taxon>
        <taxon>Insecta</taxon>
        <taxon>Pterygota</taxon>
        <taxon>Neoptera</taxon>
        <taxon>Polyneoptera</taxon>
        <taxon>Orthoptera</taxon>
        <taxon>Ensifera</taxon>
        <taxon>Gryllidea</taxon>
        <taxon>Grylloidea</taxon>
        <taxon>Gryllidae</taxon>
        <taxon>Gryllinae</taxon>
        <taxon>Gryllus</taxon>
    </lineage>
</organism>
<reference evidence="9 10" key="1">
    <citation type="submission" date="2024-03" db="EMBL/GenBank/DDBJ databases">
        <title>The genome assembly and annotation of the cricket Gryllus longicercus Weissman &amp; Gray.</title>
        <authorList>
            <person name="Szrajer S."/>
            <person name="Gray D."/>
            <person name="Ylla G."/>
        </authorList>
    </citation>
    <scope>NUCLEOTIDE SEQUENCE [LARGE SCALE GENOMIC DNA]</scope>
    <source>
        <strain evidence="9">DAG 2021-001</strain>
        <tissue evidence="9">Whole body minus gut</tissue>
    </source>
</reference>
<dbReference type="EMBL" id="JAZDUA010000090">
    <property type="protein sequence ID" value="KAK7868631.1"/>
    <property type="molecule type" value="Genomic_DNA"/>
</dbReference>
<dbReference type="AlphaFoldDB" id="A0AAN9VTQ7"/>
<dbReference type="EC" id="3.3.2.9" evidence="6"/>
<dbReference type="Pfam" id="PF06441">
    <property type="entry name" value="EHN"/>
    <property type="match status" value="1"/>
</dbReference>
<protein>
    <recommendedName>
        <fullName evidence="6">Epoxide hydrolase</fullName>
        <ecNumber evidence="6">3.3.2.9</ecNumber>
    </recommendedName>
</protein>
<keyword evidence="6" id="KW-0472">Membrane</keyword>
<proteinExistence type="inferred from homology"/>
<evidence type="ECO:0000256" key="4">
    <source>
        <dbReference type="ARBA" id="ARBA00022797"/>
    </source>
</evidence>
<dbReference type="PANTHER" id="PTHR21661:SF35">
    <property type="entry name" value="EPOXIDE HYDROLASE"/>
    <property type="match status" value="1"/>
</dbReference>
<dbReference type="PIRSF" id="PIRSF001112">
    <property type="entry name" value="Epoxide_hydrolase"/>
    <property type="match status" value="1"/>
</dbReference>
<dbReference type="InterPro" id="IPR016292">
    <property type="entry name" value="Epoxide_hydrolase"/>
</dbReference>
<accession>A0AAN9VTQ7</accession>
<dbReference type="InterPro" id="IPR029058">
    <property type="entry name" value="AB_hydrolase_fold"/>
</dbReference>
<evidence type="ECO:0000256" key="5">
    <source>
        <dbReference type="ARBA" id="ARBA00022801"/>
    </source>
</evidence>
<dbReference type="Proteomes" id="UP001378592">
    <property type="component" value="Unassembled WGS sequence"/>
</dbReference>
<name>A0AAN9VTQ7_9ORTH</name>
<evidence type="ECO:0000256" key="7">
    <source>
        <dbReference type="PIRSR" id="PIRSR001112-1"/>
    </source>
</evidence>
<evidence type="ECO:0000313" key="10">
    <source>
        <dbReference type="Proteomes" id="UP001378592"/>
    </source>
</evidence>
<dbReference type="PANTHER" id="PTHR21661">
    <property type="entry name" value="EPOXIDE HYDROLASE 1-RELATED"/>
    <property type="match status" value="1"/>
</dbReference>
<dbReference type="SUPFAM" id="SSF53474">
    <property type="entry name" value="alpha/beta-Hydrolases"/>
    <property type="match status" value="1"/>
</dbReference>
<keyword evidence="4 6" id="KW-0058">Aromatic hydrocarbons catabolism</keyword>
<dbReference type="GO" id="GO:0005789">
    <property type="term" value="C:endoplasmic reticulum membrane"/>
    <property type="evidence" value="ECO:0007669"/>
    <property type="project" value="UniProtKB-SubCell"/>
</dbReference>
<evidence type="ECO:0000256" key="3">
    <source>
        <dbReference type="ARBA" id="ARBA00010088"/>
    </source>
</evidence>
<gene>
    <name evidence="9" type="ORF">R5R35_008440</name>
</gene>
<evidence type="ECO:0000313" key="9">
    <source>
        <dbReference type="EMBL" id="KAK7868631.1"/>
    </source>
</evidence>
<comment type="caution">
    <text evidence="9">The sequence shown here is derived from an EMBL/GenBank/DDBJ whole genome shotgun (WGS) entry which is preliminary data.</text>
</comment>
<evidence type="ECO:0000256" key="1">
    <source>
        <dbReference type="ARBA" id="ARBA00000221"/>
    </source>
</evidence>
<feature type="active site" description="Proton acceptor" evidence="7">
    <location>
        <position position="434"/>
    </location>
</feature>
<evidence type="ECO:0000256" key="6">
    <source>
        <dbReference type="PIRNR" id="PIRNR001112"/>
    </source>
</evidence>
<dbReference type="Gene3D" id="3.40.50.1820">
    <property type="entry name" value="alpha/beta hydrolase"/>
    <property type="match status" value="1"/>
</dbReference>
<keyword evidence="5 6" id="KW-0378">Hydrolase</keyword>
<comment type="similarity">
    <text evidence="3 6">Belongs to the peptidase S33 family.</text>
</comment>
<evidence type="ECO:0000256" key="2">
    <source>
        <dbReference type="ARBA" id="ARBA00004111"/>
    </source>
</evidence>
<comment type="catalytic activity">
    <reaction evidence="1 6">
        <text>1-(4-methoxyphenyl)-N-methyl-N-[(3-methyloxetan-3-yl)methyl]methanamine + H2O = 2-{[(4-methoxybenzyl)(methyl)amino]methyl}-2-methylpropane-1,3-diol</text>
        <dbReference type="Rhea" id="RHEA:55764"/>
        <dbReference type="ChEBI" id="CHEBI:15377"/>
        <dbReference type="ChEBI" id="CHEBI:139161"/>
        <dbReference type="ChEBI" id="CHEBI:139164"/>
        <dbReference type="EC" id="3.3.2.9"/>
    </reaction>
</comment>
<feature type="active site" description="Proton donor" evidence="7">
    <location>
        <position position="377"/>
    </location>
</feature>
<keyword evidence="6" id="KW-0256">Endoplasmic reticulum</keyword>
<feature type="active site" description="Nucleophile" evidence="7">
    <location>
        <position position="231"/>
    </location>
</feature>
<evidence type="ECO:0000259" key="8">
    <source>
        <dbReference type="Pfam" id="PF06441"/>
    </source>
</evidence>
<comment type="subcellular location">
    <subcellularLocation>
        <location evidence="6">Endoplasmic reticulum membrane</location>
    </subcellularLocation>
    <subcellularLocation>
        <location evidence="2">Microsome membrane</location>
        <topology evidence="2">Single-pass membrane protein</topology>
    </subcellularLocation>
</comment>
<dbReference type="PRINTS" id="PR00412">
    <property type="entry name" value="EPOXHYDRLASE"/>
</dbReference>
<keyword evidence="10" id="KW-1185">Reference proteome</keyword>
<dbReference type="InterPro" id="IPR010497">
    <property type="entry name" value="Epoxide_hydro_N"/>
</dbReference>
<dbReference type="GO" id="GO:0033961">
    <property type="term" value="F:cis-stilbene-oxide hydrolase activity"/>
    <property type="evidence" value="ECO:0007669"/>
    <property type="project" value="UniProtKB-UniRule"/>
</dbReference>
<dbReference type="GO" id="GO:0097176">
    <property type="term" value="P:epoxide metabolic process"/>
    <property type="evidence" value="ECO:0007669"/>
    <property type="project" value="TreeGrafter"/>
</dbReference>